<dbReference type="InterPro" id="IPR053185">
    <property type="entry name" value="SET_domain_protein"/>
</dbReference>
<evidence type="ECO:0000256" key="1">
    <source>
        <dbReference type="SAM" id="MobiDB-lite"/>
    </source>
</evidence>
<feature type="compositionally biased region" description="Low complexity" evidence="1">
    <location>
        <begin position="208"/>
        <end position="220"/>
    </location>
</feature>
<dbReference type="PROSITE" id="PS50280">
    <property type="entry name" value="SET"/>
    <property type="match status" value="1"/>
</dbReference>
<dbReference type="InterPro" id="IPR001214">
    <property type="entry name" value="SET_dom"/>
</dbReference>
<reference evidence="3" key="2">
    <citation type="submission" date="2023-05" db="EMBL/GenBank/DDBJ databases">
        <authorList>
            <consortium name="Lawrence Berkeley National Laboratory"/>
            <person name="Steindorff A."/>
            <person name="Hensen N."/>
            <person name="Bonometti L."/>
            <person name="Westerberg I."/>
            <person name="Brannstrom I.O."/>
            <person name="Guillou S."/>
            <person name="Cros-Aarteil S."/>
            <person name="Calhoun S."/>
            <person name="Haridas S."/>
            <person name="Kuo A."/>
            <person name="Mondo S."/>
            <person name="Pangilinan J."/>
            <person name="Riley R."/>
            <person name="Labutti K."/>
            <person name="Andreopoulos B."/>
            <person name="Lipzen A."/>
            <person name="Chen C."/>
            <person name="Yanf M."/>
            <person name="Daum C."/>
            <person name="Ng V."/>
            <person name="Clum A."/>
            <person name="Ohm R."/>
            <person name="Martin F."/>
            <person name="Silar P."/>
            <person name="Natvig D."/>
            <person name="Lalanne C."/>
            <person name="Gautier V."/>
            <person name="Ament-Velasquez S.L."/>
            <person name="Kruys A."/>
            <person name="Hutchinson M.I."/>
            <person name="Powell A.J."/>
            <person name="Barry K."/>
            <person name="Miller A.N."/>
            <person name="Grigoriev I.V."/>
            <person name="Debuchy R."/>
            <person name="Gladieux P."/>
            <person name="Thoren M.H."/>
            <person name="Johannesson H."/>
        </authorList>
    </citation>
    <scope>NUCLEOTIDE SEQUENCE</scope>
    <source>
        <strain evidence="3">CBS 141.50</strain>
    </source>
</reference>
<evidence type="ECO:0000313" key="4">
    <source>
        <dbReference type="Proteomes" id="UP001302676"/>
    </source>
</evidence>
<feature type="region of interest" description="Disordered" evidence="1">
    <location>
        <begin position="1"/>
        <end position="58"/>
    </location>
</feature>
<name>A0AAN6ZR41_9PEZI</name>
<dbReference type="Gene3D" id="2.170.270.10">
    <property type="entry name" value="SET domain"/>
    <property type="match status" value="1"/>
</dbReference>
<feature type="domain" description="SET" evidence="2">
    <location>
        <begin position="247"/>
        <end position="382"/>
    </location>
</feature>
<protein>
    <recommendedName>
        <fullName evidence="2">SET domain-containing protein</fullName>
    </recommendedName>
</protein>
<feature type="compositionally biased region" description="Basic and acidic residues" evidence="1">
    <location>
        <begin position="17"/>
        <end position="26"/>
    </location>
</feature>
<proteinExistence type="predicted"/>
<dbReference type="AlphaFoldDB" id="A0AAN6ZR41"/>
<dbReference type="EMBL" id="MU853555">
    <property type="protein sequence ID" value="KAK4147817.1"/>
    <property type="molecule type" value="Genomic_DNA"/>
</dbReference>
<evidence type="ECO:0000259" key="2">
    <source>
        <dbReference type="PROSITE" id="PS50280"/>
    </source>
</evidence>
<gene>
    <name evidence="3" type="ORF">C8A04DRAFT_24371</name>
</gene>
<dbReference type="PANTHER" id="PTHR47332">
    <property type="entry name" value="SET DOMAIN-CONTAINING PROTEIN 5"/>
    <property type="match status" value="1"/>
</dbReference>
<evidence type="ECO:0000313" key="3">
    <source>
        <dbReference type="EMBL" id="KAK4147817.1"/>
    </source>
</evidence>
<dbReference type="Pfam" id="PF00856">
    <property type="entry name" value="SET"/>
    <property type="match status" value="1"/>
</dbReference>
<dbReference type="Proteomes" id="UP001302676">
    <property type="component" value="Unassembled WGS sequence"/>
</dbReference>
<feature type="region of interest" description="Disordered" evidence="1">
    <location>
        <begin position="208"/>
        <end position="250"/>
    </location>
</feature>
<dbReference type="CDD" id="cd20071">
    <property type="entry name" value="SET_SMYD"/>
    <property type="match status" value="1"/>
</dbReference>
<accession>A0AAN6ZR41</accession>
<dbReference type="PANTHER" id="PTHR47332:SF4">
    <property type="entry name" value="SET DOMAIN-CONTAINING PROTEIN 5"/>
    <property type="match status" value="1"/>
</dbReference>
<organism evidence="3 4">
    <name type="scientific">Dichotomopilus funicola</name>
    <dbReference type="NCBI Taxonomy" id="1934379"/>
    <lineage>
        <taxon>Eukaryota</taxon>
        <taxon>Fungi</taxon>
        <taxon>Dikarya</taxon>
        <taxon>Ascomycota</taxon>
        <taxon>Pezizomycotina</taxon>
        <taxon>Sordariomycetes</taxon>
        <taxon>Sordariomycetidae</taxon>
        <taxon>Sordariales</taxon>
        <taxon>Chaetomiaceae</taxon>
        <taxon>Dichotomopilus</taxon>
    </lineage>
</organism>
<dbReference type="SUPFAM" id="SSF82199">
    <property type="entry name" value="SET domain"/>
    <property type="match status" value="1"/>
</dbReference>
<dbReference type="GeneID" id="87815732"/>
<dbReference type="RefSeq" id="XP_062641188.1">
    <property type="nucleotide sequence ID" value="XM_062779119.1"/>
</dbReference>
<sequence length="430" mass="46243">MASASRNMEMGLPTPKKSSEAACSDRDDSDLDNQLPPNIAHHGGIMGTLGTSISESDPFQQAEGPIVATIEHRSDLEREVAEQIALMDECSEKIATEEQIRCKTDLVTDDTKPGITDRGNRTTSATGQDSILVDDGVDFVAGGNFGVAPKSCNNPSGVQAPLTAAVKGPPKLEVSSEQESLESNYNISDHHSQTTCSDLSDWIASLTDGSVSSSESSTSGDGERVQADRPNTTPPALEDNNADTTGSPFRIGRSHLGGLGIFATRELKRDETVWEEAPLLRTTHGSLMMDYSNLSDAAKKAYMSLRGAEGEDRFTRVEMIKQLNGFALPDGVGIFETASRFNHACSPVENVGYTFDEEHDVLTFTVCQDVIPAGAELLVNYGASPVELYSNWGFRCACGGCTPLTDRDIWRMRNEALGIPGDHGMGVLDW</sequence>
<comment type="caution">
    <text evidence="3">The sequence shown here is derived from an EMBL/GenBank/DDBJ whole genome shotgun (WGS) entry which is preliminary data.</text>
</comment>
<dbReference type="InterPro" id="IPR046341">
    <property type="entry name" value="SET_dom_sf"/>
</dbReference>
<reference evidence="3" key="1">
    <citation type="journal article" date="2023" name="Mol. Phylogenet. Evol.">
        <title>Genome-scale phylogeny and comparative genomics of the fungal order Sordariales.</title>
        <authorList>
            <person name="Hensen N."/>
            <person name="Bonometti L."/>
            <person name="Westerberg I."/>
            <person name="Brannstrom I.O."/>
            <person name="Guillou S."/>
            <person name="Cros-Aarteil S."/>
            <person name="Calhoun S."/>
            <person name="Haridas S."/>
            <person name="Kuo A."/>
            <person name="Mondo S."/>
            <person name="Pangilinan J."/>
            <person name="Riley R."/>
            <person name="LaButti K."/>
            <person name="Andreopoulos B."/>
            <person name="Lipzen A."/>
            <person name="Chen C."/>
            <person name="Yan M."/>
            <person name="Daum C."/>
            <person name="Ng V."/>
            <person name="Clum A."/>
            <person name="Steindorff A."/>
            <person name="Ohm R.A."/>
            <person name="Martin F."/>
            <person name="Silar P."/>
            <person name="Natvig D.O."/>
            <person name="Lalanne C."/>
            <person name="Gautier V."/>
            <person name="Ament-Velasquez S.L."/>
            <person name="Kruys A."/>
            <person name="Hutchinson M.I."/>
            <person name="Powell A.J."/>
            <person name="Barry K."/>
            <person name="Miller A.N."/>
            <person name="Grigoriev I.V."/>
            <person name="Debuchy R."/>
            <person name="Gladieux P."/>
            <person name="Hiltunen Thoren M."/>
            <person name="Johannesson H."/>
        </authorList>
    </citation>
    <scope>NUCLEOTIDE SEQUENCE</scope>
    <source>
        <strain evidence="3">CBS 141.50</strain>
    </source>
</reference>
<feature type="compositionally biased region" description="Polar residues" evidence="1">
    <location>
        <begin position="49"/>
        <end position="58"/>
    </location>
</feature>
<keyword evidence="4" id="KW-1185">Reference proteome</keyword>